<evidence type="ECO:0000313" key="3">
    <source>
        <dbReference type="Proteomes" id="UP000052237"/>
    </source>
</evidence>
<keyword evidence="2" id="KW-0378">Hydrolase</keyword>
<dbReference type="RefSeq" id="WP_059426179.1">
    <property type="nucleotide sequence ID" value="NZ_FAUV01000002.1"/>
</dbReference>
<feature type="domain" description="PD-(D/E)XK endonuclease-like" evidence="1">
    <location>
        <begin position="566"/>
        <end position="780"/>
    </location>
</feature>
<accession>A0A0S4S135</accession>
<dbReference type="InterPro" id="IPR027417">
    <property type="entry name" value="P-loop_NTPase"/>
</dbReference>
<proteinExistence type="predicted"/>
<dbReference type="GO" id="GO:0004386">
    <property type="term" value="F:helicase activity"/>
    <property type="evidence" value="ECO:0007669"/>
    <property type="project" value="UniProtKB-KW"/>
</dbReference>
<gene>
    <name evidence="2" type="ORF">ERS686654_00694</name>
</gene>
<evidence type="ECO:0000313" key="2">
    <source>
        <dbReference type="EMBL" id="CUU75903.1"/>
    </source>
</evidence>
<dbReference type="SUPFAM" id="SSF52540">
    <property type="entry name" value="P-loop containing nucleoside triphosphate hydrolases"/>
    <property type="match status" value="1"/>
</dbReference>
<keyword evidence="2" id="KW-0547">Nucleotide-binding</keyword>
<dbReference type="InterPro" id="IPR011604">
    <property type="entry name" value="PDDEXK-like_dom_sf"/>
</dbReference>
<protein>
    <submittedName>
        <fullName evidence="2">Inactivated superfamily I helicase</fullName>
    </submittedName>
</protein>
<dbReference type="Pfam" id="PF12705">
    <property type="entry name" value="PDDEXK_1"/>
    <property type="match status" value="1"/>
</dbReference>
<dbReference type="AlphaFoldDB" id="A0A0S4S135"/>
<comment type="caution">
    <text evidence="2">The sequence shown here is derived from an EMBL/GenBank/DDBJ whole genome shotgun (WGS) entry which is preliminary data.</text>
</comment>
<dbReference type="Gene3D" id="3.90.320.10">
    <property type="match status" value="1"/>
</dbReference>
<organism evidence="2 3">
    <name type="scientific">Campylobacter hyointestinalis subsp. hyointestinalis</name>
    <dbReference type="NCBI Taxonomy" id="91352"/>
    <lineage>
        <taxon>Bacteria</taxon>
        <taxon>Pseudomonadati</taxon>
        <taxon>Campylobacterota</taxon>
        <taxon>Epsilonproteobacteria</taxon>
        <taxon>Campylobacterales</taxon>
        <taxon>Campylobacteraceae</taxon>
        <taxon>Campylobacter</taxon>
    </lineage>
</organism>
<dbReference type="Proteomes" id="UP000052237">
    <property type="component" value="Unassembled WGS sequence"/>
</dbReference>
<evidence type="ECO:0000259" key="1">
    <source>
        <dbReference type="Pfam" id="PF12705"/>
    </source>
</evidence>
<reference evidence="2 3" key="1">
    <citation type="submission" date="2015-11" db="EMBL/GenBank/DDBJ databases">
        <authorList>
            <consortium name="Pathogen Informatics"/>
        </authorList>
    </citation>
    <scope>NUCLEOTIDE SEQUENCE [LARGE SCALE GENOMIC DNA]</scope>
    <source>
        <strain evidence="2 3">006A-0059</strain>
    </source>
</reference>
<sequence>MNFTQNRVLNVLSSSRNVRDFYSNNSLKNALLQKAITIAEFEKKVILVRNLKKASLVERLLIMQKAAKATKKVSAKLGIPTEFFAFLKNSDYLFSFFKELKRERADINTLRQSDVYAGYDEHLSILEELQKTYFTMLKNSGFYDDISVCDEFEINFDFIKHYDEIHLQIDGILSKFDLEIISSIAKKCSVFLNFTSSKFNQKIVSSIAQISGLKFDIGKEYTLNLGQKEIVSQKETSKNHTIKIKEFSIRSLQCAYIFDEVSEFIRKGVDPKNIAVVLPDESFCETLVNLDENNMLNYAMGKSFKNENIYILLNALKTSLDDGLAYSFDDAYLEKSSSLNSIISLLNYFKFPSEIYQRLLENYQQKCSFERFSELLWDIVNTLEISSDINEILKNEQFVLKQLLSDNEFSLDVILEIFLMKLKEISLSMVGGGEVTVLGILESRSKIYDAVVIVDFNDNLVPHPSQKEMFLSSSVRKKAGLISHLDRENLQRFYYESLINRAKFVSISYLSDEEHIVSRFARDFDIYKDEKYPQDSYLQALNKESANLDLSLRDIILKHDFFSYPLSFSRLDTYNTCKRKYYYKYILKIGGYRNFADETKANEFGSIIHECLRAYFSKFSDKFDKNEFYSILKSYKNRINLLDFELFKLKLDEFENIQNEHFGSGFKVIECEKTFTSKLCGIEITGKIDRIDRGLDYDLLIDYKTGAVNEKSFQLAFYEALYGKCESCYFSFFDNKFIKNGSNLDTLKECINSLKAEFSSEVCFERNPKACAYCDYALFCKKELK</sequence>
<keyword evidence="3" id="KW-1185">Reference proteome</keyword>
<keyword evidence="2" id="KW-0067">ATP-binding</keyword>
<name>A0A0S4S135_CAMHY</name>
<dbReference type="InterPro" id="IPR038726">
    <property type="entry name" value="PDDEXK_AddAB-type"/>
</dbReference>
<keyword evidence="2" id="KW-0347">Helicase</keyword>
<dbReference type="EMBL" id="FAVB01000002">
    <property type="protein sequence ID" value="CUU75903.1"/>
    <property type="molecule type" value="Genomic_DNA"/>
</dbReference>